<name>A0ABN1W432_9PSEU</name>
<feature type="domain" description="Serine aminopeptidase S33" evidence="1">
    <location>
        <begin position="27"/>
        <end position="297"/>
    </location>
</feature>
<evidence type="ECO:0000259" key="1">
    <source>
        <dbReference type="Pfam" id="PF12146"/>
    </source>
</evidence>
<dbReference type="InterPro" id="IPR029058">
    <property type="entry name" value="AB_hydrolase_fold"/>
</dbReference>
<organism evidence="2 3">
    <name type="scientific">Prauserella halophila</name>
    <dbReference type="NCBI Taxonomy" id="185641"/>
    <lineage>
        <taxon>Bacteria</taxon>
        <taxon>Bacillati</taxon>
        <taxon>Actinomycetota</taxon>
        <taxon>Actinomycetes</taxon>
        <taxon>Pseudonocardiales</taxon>
        <taxon>Pseudonocardiaceae</taxon>
        <taxon>Prauserella</taxon>
    </lineage>
</organism>
<dbReference type="Proteomes" id="UP001500653">
    <property type="component" value="Unassembled WGS sequence"/>
</dbReference>
<dbReference type="SUPFAM" id="SSF53474">
    <property type="entry name" value="alpha/beta-Hydrolases"/>
    <property type="match status" value="1"/>
</dbReference>
<dbReference type="GO" id="GO:0016787">
    <property type="term" value="F:hydrolase activity"/>
    <property type="evidence" value="ECO:0007669"/>
    <property type="project" value="UniProtKB-KW"/>
</dbReference>
<dbReference type="Gene3D" id="3.40.50.1820">
    <property type="entry name" value="alpha/beta hydrolase"/>
    <property type="match status" value="1"/>
</dbReference>
<protein>
    <submittedName>
        <fullName evidence="2">Alpha/beta hydrolase</fullName>
    </submittedName>
</protein>
<reference evidence="2 3" key="1">
    <citation type="journal article" date="2019" name="Int. J. Syst. Evol. Microbiol.">
        <title>The Global Catalogue of Microorganisms (GCM) 10K type strain sequencing project: providing services to taxonomists for standard genome sequencing and annotation.</title>
        <authorList>
            <consortium name="The Broad Institute Genomics Platform"/>
            <consortium name="The Broad Institute Genome Sequencing Center for Infectious Disease"/>
            <person name="Wu L."/>
            <person name="Ma J."/>
        </authorList>
    </citation>
    <scope>NUCLEOTIDE SEQUENCE [LARGE SCALE GENOMIC DNA]</scope>
    <source>
        <strain evidence="2 3">JCM 13023</strain>
    </source>
</reference>
<dbReference type="EMBL" id="BAAALN010000005">
    <property type="protein sequence ID" value="GAA1234663.1"/>
    <property type="molecule type" value="Genomic_DNA"/>
</dbReference>
<gene>
    <name evidence="2" type="ORF">GCM10009676_18010</name>
</gene>
<proteinExistence type="predicted"/>
<dbReference type="InterPro" id="IPR022742">
    <property type="entry name" value="Hydrolase_4"/>
</dbReference>
<dbReference type="RefSeq" id="WP_253863459.1">
    <property type="nucleotide sequence ID" value="NZ_BAAALN010000005.1"/>
</dbReference>
<accession>A0ABN1W432</accession>
<dbReference type="Pfam" id="PF12146">
    <property type="entry name" value="Hydrolase_4"/>
    <property type="match status" value="1"/>
</dbReference>
<evidence type="ECO:0000313" key="2">
    <source>
        <dbReference type="EMBL" id="GAA1234663.1"/>
    </source>
</evidence>
<keyword evidence="2" id="KW-0378">Hydrolase</keyword>
<dbReference type="PANTHER" id="PTHR11614">
    <property type="entry name" value="PHOSPHOLIPASE-RELATED"/>
    <property type="match status" value="1"/>
</dbReference>
<dbReference type="InterPro" id="IPR051044">
    <property type="entry name" value="MAG_DAG_Lipase"/>
</dbReference>
<keyword evidence="3" id="KW-1185">Reference proteome</keyword>
<evidence type="ECO:0000313" key="3">
    <source>
        <dbReference type="Proteomes" id="UP001500653"/>
    </source>
</evidence>
<sequence length="316" mass="34631">MSLREITFPSSNNRDEIQAWLHTPLGSPCGIVQIVHGFGEHSRRYWHLTGALLDAGYVVAHDDHVGHGRTALQNATWGDPGDSGYETTILDERRLHDAVIAEMADAGYDQLPFAMFGHSWGSMIAREYAARYDSDLSALVLCGVAYGVKGMDTMARMTGEALAAGRAKDDAVDVANAVFGPMTERYSDVRTPNDWIAYDPDVVADHATDPLNLMTVGMPNYQFFADFSNLMTAITGPEWAARMPVDLPVYLIAGDQDPVANYGEGVYAVANLLAEAGNRSVSATVYPGWRHEIHNERTIRDEVEAGVVEFLDNHLP</sequence>
<comment type="caution">
    <text evidence="2">The sequence shown here is derived from an EMBL/GenBank/DDBJ whole genome shotgun (WGS) entry which is preliminary data.</text>
</comment>